<proteinExistence type="predicted"/>
<reference evidence="1 2" key="2">
    <citation type="submission" date="2017-09" db="EMBL/GenBank/DDBJ databases">
        <title>Extensive intraspecific genome diversity in a model arbuscular mycorrhizal fungus.</title>
        <authorList>
            <person name="Chen E.C."/>
            <person name="Morin E."/>
            <person name="Beaudet D."/>
            <person name="Noel J."/>
            <person name="Ndikumana S."/>
            <person name="Charron P."/>
            <person name="St-Onge C."/>
            <person name="Giorgi J."/>
            <person name="Grigoriev I.V."/>
            <person name="Roux C."/>
            <person name="Martin F.M."/>
            <person name="Corradi N."/>
        </authorList>
    </citation>
    <scope>NUCLEOTIDE SEQUENCE [LARGE SCALE GENOMIC DNA]</scope>
    <source>
        <strain evidence="1 2">A5</strain>
    </source>
</reference>
<gene>
    <name evidence="1" type="ORF">RhiirA5_436910</name>
</gene>
<organism evidence="1 2">
    <name type="scientific">Rhizophagus irregularis</name>
    <dbReference type="NCBI Taxonomy" id="588596"/>
    <lineage>
        <taxon>Eukaryota</taxon>
        <taxon>Fungi</taxon>
        <taxon>Fungi incertae sedis</taxon>
        <taxon>Mucoromycota</taxon>
        <taxon>Glomeromycotina</taxon>
        <taxon>Glomeromycetes</taxon>
        <taxon>Glomerales</taxon>
        <taxon>Glomeraceae</taxon>
        <taxon>Rhizophagus</taxon>
    </lineage>
</organism>
<dbReference type="VEuPathDB" id="FungiDB:RhiirA1_470645"/>
<evidence type="ECO:0000313" key="2">
    <source>
        <dbReference type="Proteomes" id="UP000232722"/>
    </source>
</evidence>
<comment type="caution">
    <text evidence="1">The sequence shown here is derived from an EMBL/GenBank/DDBJ whole genome shotgun (WGS) entry which is preliminary data.</text>
</comment>
<dbReference type="EMBL" id="LLXJ01004892">
    <property type="protein sequence ID" value="PKB95329.1"/>
    <property type="molecule type" value="Genomic_DNA"/>
</dbReference>
<accession>A0A2N0NL97</accession>
<reference evidence="1 2" key="1">
    <citation type="submission" date="2016-04" db="EMBL/GenBank/DDBJ databases">
        <title>Genome analyses suggest a sexual origin of heterokaryosis in a supposedly ancient asexual fungus.</title>
        <authorList>
            <person name="Ropars J."/>
            <person name="Sedzielewska K."/>
            <person name="Noel J."/>
            <person name="Charron P."/>
            <person name="Farinelli L."/>
            <person name="Marton T."/>
            <person name="Kruger M."/>
            <person name="Pelin A."/>
            <person name="Brachmann A."/>
            <person name="Corradi N."/>
        </authorList>
    </citation>
    <scope>NUCLEOTIDE SEQUENCE [LARGE SCALE GENOMIC DNA]</scope>
    <source>
        <strain evidence="1 2">A5</strain>
    </source>
</reference>
<sequence>MSRYKLSNANAAVTVVCIYGFEEKMDKDLEIDGTKIEKMNHEEEIYGLKTIYDLQLESISKNIIYQANGNEKLRRLFKIKMMQEQKNLDCKMYRRNIYKGVNCWIRDAINLLKSGDMSICIHEIVDKDVNHRINGGNVEVIDLMSKKEILKSAQSRRTKGVLFLEQVLESDKEHLMKNLDKKNIHLKLFDEDEKVNNNNIVTWNDEKGRPMFGVDKKNKKSKNYKRIRSHLILRNKDEV</sequence>
<dbReference type="AlphaFoldDB" id="A0A2N0NL97"/>
<name>A0A2N0NL97_9GLOM</name>
<protein>
    <submittedName>
        <fullName evidence="1">Uncharacterized protein</fullName>
    </submittedName>
</protein>
<evidence type="ECO:0000313" key="1">
    <source>
        <dbReference type="EMBL" id="PKB95329.1"/>
    </source>
</evidence>
<dbReference type="Proteomes" id="UP000232722">
    <property type="component" value="Unassembled WGS sequence"/>
</dbReference>